<proteinExistence type="predicted"/>
<reference evidence="3 4" key="1">
    <citation type="submission" date="2020-03" db="EMBL/GenBank/DDBJ databases">
        <title>Draft Genome Sequence of 2-Methylisoborneol Producing Pseudanabaena yagii Strain GIHE-NHR1 Isolated from North Han River in South Korea.</title>
        <authorList>
            <person name="Jeong J."/>
        </authorList>
    </citation>
    <scope>NUCLEOTIDE SEQUENCE [LARGE SCALE GENOMIC DNA]</scope>
    <source>
        <strain evidence="3 4">GIHE-NHR1</strain>
    </source>
</reference>
<organism evidence="3 4">
    <name type="scientific">Pseudanabaena yagii GIHE-NHR1</name>
    <dbReference type="NCBI Taxonomy" id="2722753"/>
    <lineage>
        <taxon>Bacteria</taxon>
        <taxon>Bacillati</taxon>
        <taxon>Cyanobacteriota</taxon>
        <taxon>Cyanophyceae</taxon>
        <taxon>Pseudanabaenales</taxon>
        <taxon>Pseudanabaenaceae</taxon>
        <taxon>Pseudanabaena</taxon>
        <taxon>Pseudanabaena yagii</taxon>
    </lineage>
</organism>
<dbReference type="CDD" id="cd01949">
    <property type="entry name" value="GGDEF"/>
    <property type="match status" value="1"/>
</dbReference>
<keyword evidence="1" id="KW-0472">Membrane</keyword>
<evidence type="ECO:0000313" key="4">
    <source>
        <dbReference type="Proteomes" id="UP000738376"/>
    </source>
</evidence>
<feature type="transmembrane region" description="Helical" evidence="1">
    <location>
        <begin position="376"/>
        <end position="398"/>
    </location>
</feature>
<dbReference type="Pfam" id="PF00990">
    <property type="entry name" value="GGDEF"/>
    <property type="match status" value="1"/>
</dbReference>
<dbReference type="InterPro" id="IPR043128">
    <property type="entry name" value="Rev_trsase/Diguanyl_cyclase"/>
</dbReference>
<dbReference type="Proteomes" id="UP000738376">
    <property type="component" value="Unassembled WGS sequence"/>
</dbReference>
<accession>A0ABX1LWX0</accession>
<sequence length="568" mass="62949">MNLLRVLNKFVSAANRFRSSIFALAILIAIIIFTAQTTGIFELLESNLLDKFFQIRASEGMEARIVMITFDDVDISKIGKWPFSDAVVAKMITKVRNGKPRVIGLDVYRNIPVDSGFEELKSVLQSTPNLIVAEKIVQPSVSPPNYISYDQQVGFVDVMVDEDGIVRRGLLSVEKDGGEIVYSFAIKIALQYLRAENISPQISTGSDRAVTLGKAKILPYQSGYEFTDDGGYQTLMNYRCRTDCFQSISMTDVLAGKYPQNLFENRIVLIGSTAESLRDFFLSPYGKIPGVYIHANLISQIVNGAINGRPFLQTSPKWIEGILVLLSSFVGVNGISSFLRLGSLGKSQFIIGIITFLSISVFGLLVISYLSFLLSLWLPIVPTVFSFLFSSVISIIYLSEKFRYASNIDELTQIANRRYFDRFLHKNFNTKKDLSVILCDIDHFKLYNDSYGHQSGDLCLKQVASAIAKSVRSGELAGRYGGEEFAVVLPDADFEAALSVAERIVMNVRSLNIPHKSSKTSNIVTLSCGIATMTVEDGSSLDLLIRADRALYKAKELGRDRAVGSDQV</sequence>
<dbReference type="InterPro" id="IPR000160">
    <property type="entry name" value="GGDEF_dom"/>
</dbReference>
<evidence type="ECO:0000313" key="3">
    <source>
        <dbReference type="EMBL" id="NMF59486.1"/>
    </source>
</evidence>
<dbReference type="RefSeq" id="WP_169364259.1">
    <property type="nucleotide sequence ID" value="NZ_JAAVJL010000001.1"/>
</dbReference>
<dbReference type="PANTHER" id="PTHR45138:SF9">
    <property type="entry name" value="DIGUANYLATE CYCLASE DGCM-RELATED"/>
    <property type="match status" value="1"/>
</dbReference>
<keyword evidence="1" id="KW-1133">Transmembrane helix</keyword>
<dbReference type="EMBL" id="JAAVJL010000001">
    <property type="protein sequence ID" value="NMF59486.1"/>
    <property type="molecule type" value="Genomic_DNA"/>
</dbReference>
<keyword evidence="4" id="KW-1185">Reference proteome</keyword>
<name>A0ABX1LWX0_9CYAN</name>
<dbReference type="SUPFAM" id="SSF55073">
    <property type="entry name" value="Nucleotide cyclase"/>
    <property type="match status" value="1"/>
</dbReference>
<evidence type="ECO:0000259" key="2">
    <source>
        <dbReference type="PROSITE" id="PS50887"/>
    </source>
</evidence>
<feature type="domain" description="GGDEF" evidence="2">
    <location>
        <begin position="432"/>
        <end position="567"/>
    </location>
</feature>
<dbReference type="NCBIfam" id="TIGR00254">
    <property type="entry name" value="GGDEF"/>
    <property type="match status" value="1"/>
</dbReference>
<gene>
    <name evidence="3" type="ORF">HC246_16050</name>
</gene>
<evidence type="ECO:0000256" key="1">
    <source>
        <dbReference type="SAM" id="Phobius"/>
    </source>
</evidence>
<dbReference type="InterPro" id="IPR007890">
    <property type="entry name" value="CHASE2"/>
</dbReference>
<dbReference type="SMART" id="SM01080">
    <property type="entry name" value="CHASE2"/>
    <property type="match status" value="1"/>
</dbReference>
<comment type="caution">
    <text evidence="3">The sequence shown here is derived from an EMBL/GenBank/DDBJ whole genome shotgun (WGS) entry which is preliminary data.</text>
</comment>
<dbReference type="PROSITE" id="PS50887">
    <property type="entry name" value="GGDEF"/>
    <property type="match status" value="1"/>
</dbReference>
<feature type="transmembrane region" description="Helical" evidence="1">
    <location>
        <begin position="349"/>
        <end position="370"/>
    </location>
</feature>
<feature type="transmembrane region" description="Helical" evidence="1">
    <location>
        <begin position="21"/>
        <end position="41"/>
    </location>
</feature>
<protein>
    <submittedName>
        <fullName evidence="3">CHASE2 domain-containing protein</fullName>
    </submittedName>
</protein>
<dbReference type="Pfam" id="PF05226">
    <property type="entry name" value="CHASE2"/>
    <property type="match status" value="1"/>
</dbReference>
<dbReference type="PANTHER" id="PTHR45138">
    <property type="entry name" value="REGULATORY COMPONENTS OF SENSORY TRANSDUCTION SYSTEM"/>
    <property type="match status" value="1"/>
</dbReference>
<dbReference type="InterPro" id="IPR050469">
    <property type="entry name" value="Diguanylate_Cyclase"/>
</dbReference>
<dbReference type="SMART" id="SM00267">
    <property type="entry name" value="GGDEF"/>
    <property type="match status" value="1"/>
</dbReference>
<dbReference type="Gene3D" id="3.30.70.270">
    <property type="match status" value="1"/>
</dbReference>
<keyword evidence="1" id="KW-0812">Transmembrane</keyword>
<feature type="transmembrane region" description="Helical" evidence="1">
    <location>
        <begin position="318"/>
        <end position="342"/>
    </location>
</feature>
<dbReference type="InterPro" id="IPR029787">
    <property type="entry name" value="Nucleotide_cyclase"/>
</dbReference>